<dbReference type="InterPro" id="IPR050814">
    <property type="entry name" value="Myo-inositol_Transporter"/>
</dbReference>
<protein>
    <submittedName>
        <fullName evidence="9">Bifunctional purine biosynthesis protein PurH</fullName>
    </submittedName>
</protein>
<dbReference type="PROSITE" id="PS50850">
    <property type="entry name" value="MFS"/>
    <property type="match status" value="1"/>
</dbReference>
<feature type="transmembrane region" description="Helical" evidence="7">
    <location>
        <begin position="104"/>
        <end position="125"/>
    </location>
</feature>
<feature type="transmembrane region" description="Helical" evidence="7">
    <location>
        <begin position="35"/>
        <end position="63"/>
    </location>
</feature>
<dbReference type="InterPro" id="IPR036259">
    <property type="entry name" value="MFS_trans_sf"/>
</dbReference>
<feature type="transmembrane region" description="Helical" evidence="7">
    <location>
        <begin position="229"/>
        <end position="246"/>
    </location>
</feature>
<accession>A0A9W8CX43</accession>
<feature type="transmembrane region" description="Helical" evidence="7">
    <location>
        <begin position="337"/>
        <end position="357"/>
    </location>
</feature>
<dbReference type="AlphaFoldDB" id="A0A9W8CX43"/>
<dbReference type="Pfam" id="PF00083">
    <property type="entry name" value="Sugar_tr"/>
    <property type="match status" value="2"/>
</dbReference>
<dbReference type="GO" id="GO:0022857">
    <property type="term" value="F:transmembrane transporter activity"/>
    <property type="evidence" value="ECO:0007669"/>
    <property type="project" value="InterPro"/>
</dbReference>
<evidence type="ECO:0000256" key="6">
    <source>
        <dbReference type="ARBA" id="ARBA00023136"/>
    </source>
</evidence>
<evidence type="ECO:0000256" key="4">
    <source>
        <dbReference type="ARBA" id="ARBA00022692"/>
    </source>
</evidence>
<evidence type="ECO:0000256" key="3">
    <source>
        <dbReference type="ARBA" id="ARBA00022448"/>
    </source>
</evidence>
<comment type="caution">
    <text evidence="9">The sequence shown here is derived from an EMBL/GenBank/DDBJ whole genome shotgun (WGS) entry which is preliminary data.</text>
</comment>
<reference evidence="9" key="1">
    <citation type="submission" date="2022-07" db="EMBL/GenBank/DDBJ databases">
        <title>Phylogenomic reconstructions and comparative analyses of Kickxellomycotina fungi.</title>
        <authorList>
            <person name="Reynolds N.K."/>
            <person name="Stajich J.E."/>
            <person name="Barry K."/>
            <person name="Grigoriev I.V."/>
            <person name="Crous P."/>
            <person name="Smith M.E."/>
        </authorList>
    </citation>
    <scope>NUCLEOTIDE SEQUENCE</scope>
    <source>
        <strain evidence="9">BCRC 34381</strain>
    </source>
</reference>
<dbReference type="EMBL" id="JANBOI010000150">
    <property type="protein sequence ID" value="KAJ1733292.1"/>
    <property type="molecule type" value="Genomic_DNA"/>
</dbReference>
<organism evidence="9 10">
    <name type="scientific">Coemansia biformis</name>
    <dbReference type="NCBI Taxonomy" id="1286918"/>
    <lineage>
        <taxon>Eukaryota</taxon>
        <taxon>Fungi</taxon>
        <taxon>Fungi incertae sedis</taxon>
        <taxon>Zoopagomycota</taxon>
        <taxon>Kickxellomycotina</taxon>
        <taxon>Kickxellomycetes</taxon>
        <taxon>Kickxellales</taxon>
        <taxon>Kickxellaceae</taxon>
        <taxon>Coemansia</taxon>
    </lineage>
</organism>
<feature type="transmembrane region" description="Helical" evidence="7">
    <location>
        <begin position="75"/>
        <end position="98"/>
    </location>
</feature>
<feature type="transmembrane region" description="Helical" evidence="7">
    <location>
        <begin position="364"/>
        <end position="393"/>
    </location>
</feature>
<dbReference type="SUPFAM" id="SSF103473">
    <property type="entry name" value="MFS general substrate transporter"/>
    <property type="match status" value="1"/>
</dbReference>
<evidence type="ECO:0000313" key="9">
    <source>
        <dbReference type="EMBL" id="KAJ1733292.1"/>
    </source>
</evidence>
<evidence type="ECO:0000256" key="1">
    <source>
        <dbReference type="ARBA" id="ARBA00004141"/>
    </source>
</evidence>
<comment type="subcellular location">
    <subcellularLocation>
        <location evidence="1">Membrane</location>
        <topology evidence="1">Multi-pass membrane protein</topology>
    </subcellularLocation>
</comment>
<dbReference type="Proteomes" id="UP001143981">
    <property type="component" value="Unassembled WGS sequence"/>
</dbReference>
<proteinExistence type="inferred from homology"/>
<evidence type="ECO:0000313" key="10">
    <source>
        <dbReference type="Proteomes" id="UP001143981"/>
    </source>
</evidence>
<dbReference type="OrthoDB" id="6612291at2759"/>
<keyword evidence="3" id="KW-0813">Transport</keyword>
<dbReference type="InterPro" id="IPR005828">
    <property type="entry name" value="MFS_sugar_transport-like"/>
</dbReference>
<feature type="domain" description="Major facilitator superfamily (MFS) profile" evidence="8">
    <location>
        <begin position="1"/>
        <end position="423"/>
    </location>
</feature>
<dbReference type="InterPro" id="IPR020846">
    <property type="entry name" value="MFS_dom"/>
</dbReference>
<keyword evidence="10" id="KW-1185">Reference proteome</keyword>
<evidence type="ECO:0000256" key="7">
    <source>
        <dbReference type="SAM" id="Phobius"/>
    </source>
</evidence>
<dbReference type="PANTHER" id="PTHR48020">
    <property type="entry name" value="PROTON MYO-INOSITOL COTRANSPORTER"/>
    <property type="match status" value="1"/>
</dbReference>
<evidence type="ECO:0000256" key="5">
    <source>
        <dbReference type="ARBA" id="ARBA00022989"/>
    </source>
</evidence>
<feature type="transmembrane region" description="Helical" evidence="7">
    <location>
        <begin position="308"/>
        <end position="331"/>
    </location>
</feature>
<dbReference type="GO" id="GO:0016020">
    <property type="term" value="C:membrane"/>
    <property type="evidence" value="ECO:0007669"/>
    <property type="project" value="UniProtKB-SubCell"/>
</dbReference>
<dbReference type="PANTHER" id="PTHR48020:SF12">
    <property type="entry name" value="PROTON MYO-INOSITOL COTRANSPORTER"/>
    <property type="match status" value="1"/>
</dbReference>
<evidence type="ECO:0000256" key="2">
    <source>
        <dbReference type="ARBA" id="ARBA00010992"/>
    </source>
</evidence>
<comment type="similarity">
    <text evidence="2">Belongs to the major facilitator superfamily. Sugar transporter (TC 2.A.1.1) family.</text>
</comment>
<dbReference type="PROSITE" id="PS00216">
    <property type="entry name" value="SUGAR_TRANSPORT_1"/>
    <property type="match status" value="1"/>
</dbReference>
<evidence type="ECO:0000259" key="8">
    <source>
        <dbReference type="PROSITE" id="PS50850"/>
    </source>
</evidence>
<keyword evidence="4 7" id="KW-0812">Transmembrane</keyword>
<dbReference type="InterPro" id="IPR005829">
    <property type="entry name" value="Sugar_transporter_CS"/>
</dbReference>
<dbReference type="Gene3D" id="1.20.1250.20">
    <property type="entry name" value="MFS general substrate transporter like domains"/>
    <property type="match status" value="1"/>
</dbReference>
<keyword evidence="6 7" id="KW-0472">Membrane</keyword>
<gene>
    <name evidence="9" type="primary">HGT20_1</name>
    <name evidence="9" type="ORF">LPJ61_001633</name>
</gene>
<feature type="transmembrane region" description="Helical" evidence="7">
    <location>
        <begin position="399"/>
        <end position="419"/>
    </location>
</feature>
<keyword evidence="5 7" id="KW-1133">Transmembrane helix</keyword>
<feature type="transmembrane region" description="Helical" evidence="7">
    <location>
        <begin position="280"/>
        <end position="301"/>
    </location>
</feature>
<name>A0A9W8CX43_9FUNG</name>
<sequence length="467" mass="49931">MAIYGRNMPPCGAFPARYTGRVPVPMNEHERPQCLAANAMLTMILYLAARLCSGVASTVVATYNSECAPARVRGFAGVVLQLSVEIGIFISQLAAILLVDVPNWRILFGLGAAFSVVQLLWLPFLPESPKYLVSQGRFDKARSALHFLRPGHDISREFDAIVAADQVRGAMAGPEAEAGFVADAGDEPKVAEDDGASGMASLHTAAARRRASNSSIGLANVLRGRTPDILWHPLFCTLFLMGFQQWTGTKGIVFYSTEIMVKVFHLSHSQVQHTPNSAQWVTIGLAGMGIVGVLTSMCLIDRLGRRRLLILSTGGLAVACLLVAVGCIHSIPALAVVAMFAFKAAYCLGMAPIPWLCASEMLPYYALGALSGAACALNWLMIFTVGLLFPVLAKALGNYLFLLFAGLNSAGFVVVLLFIPETKGCHVSDIIWHHGKRVHIVLSARKARCSALAHAGLDTTDGLSTPA</sequence>